<gene>
    <name evidence="11" type="ORF">EVOR1521_LOCUS12174</name>
</gene>
<protein>
    <recommendedName>
        <fullName evidence="10">Cytochrome c domain-containing protein</fullName>
    </recommendedName>
</protein>
<feature type="compositionally biased region" description="Basic and acidic residues" evidence="9">
    <location>
        <begin position="475"/>
        <end position="488"/>
    </location>
</feature>
<organism evidence="11 12">
    <name type="scientific">Effrenium voratum</name>
    <dbReference type="NCBI Taxonomy" id="2562239"/>
    <lineage>
        <taxon>Eukaryota</taxon>
        <taxon>Sar</taxon>
        <taxon>Alveolata</taxon>
        <taxon>Dinophyceae</taxon>
        <taxon>Suessiales</taxon>
        <taxon>Symbiodiniaceae</taxon>
        <taxon>Effrenium</taxon>
    </lineage>
</organism>
<evidence type="ECO:0000256" key="6">
    <source>
        <dbReference type="ARBA" id="ARBA00023004"/>
    </source>
</evidence>
<evidence type="ECO:0000313" key="11">
    <source>
        <dbReference type="EMBL" id="CAJ1385603.1"/>
    </source>
</evidence>
<dbReference type="InterPro" id="IPR036909">
    <property type="entry name" value="Cyt_c-like_dom_sf"/>
</dbReference>
<keyword evidence="12" id="KW-1185">Reference proteome</keyword>
<keyword evidence="3 8" id="KW-0349">Heme</keyword>
<dbReference type="SUPFAM" id="SSF46626">
    <property type="entry name" value="Cytochrome c"/>
    <property type="match status" value="1"/>
</dbReference>
<comment type="similarity">
    <text evidence="1">Belongs to the cytochrome c family. PetJ subfamily.</text>
</comment>
<keyword evidence="6 8" id="KW-0408">Iron</keyword>
<dbReference type="Pfam" id="PF13442">
    <property type="entry name" value="Cytochrome_CBB3"/>
    <property type="match status" value="1"/>
</dbReference>
<dbReference type="GO" id="GO:0005506">
    <property type="term" value="F:iron ion binding"/>
    <property type="evidence" value="ECO:0007669"/>
    <property type="project" value="InterPro"/>
</dbReference>
<evidence type="ECO:0000256" key="5">
    <source>
        <dbReference type="ARBA" id="ARBA00022982"/>
    </source>
</evidence>
<feature type="region of interest" description="Disordered" evidence="9">
    <location>
        <begin position="457"/>
        <end position="499"/>
    </location>
</feature>
<dbReference type="PANTHER" id="PTHR34688">
    <property type="entry name" value="CYTOCHROME C6, CHLOROPLASTIC"/>
    <property type="match status" value="1"/>
</dbReference>
<evidence type="ECO:0000313" key="12">
    <source>
        <dbReference type="Proteomes" id="UP001178507"/>
    </source>
</evidence>
<feature type="domain" description="Cytochrome c" evidence="10">
    <location>
        <begin position="502"/>
        <end position="598"/>
    </location>
</feature>
<dbReference type="InterPro" id="IPR023655">
    <property type="entry name" value="Cyt_C6"/>
</dbReference>
<evidence type="ECO:0000256" key="4">
    <source>
        <dbReference type="ARBA" id="ARBA00022723"/>
    </source>
</evidence>
<evidence type="ECO:0000259" key="10">
    <source>
        <dbReference type="PROSITE" id="PS51007"/>
    </source>
</evidence>
<name>A0AA36ID99_9DINO</name>
<reference evidence="11" key="1">
    <citation type="submission" date="2023-08" db="EMBL/GenBank/DDBJ databases">
        <authorList>
            <person name="Chen Y."/>
            <person name="Shah S."/>
            <person name="Dougan E. K."/>
            <person name="Thang M."/>
            <person name="Chan C."/>
        </authorList>
    </citation>
    <scope>NUCLEOTIDE SEQUENCE</scope>
</reference>
<evidence type="ECO:0000256" key="1">
    <source>
        <dbReference type="ARBA" id="ARBA00009650"/>
    </source>
</evidence>
<dbReference type="PANTHER" id="PTHR34688:SF2">
    <property type="entry name" value="CYTOCHROME C6, CHLOROPLASTIC"/>
    <property type="match status" value="1"/>
</dbReference>
<comment type="caution">
    <text evidence="11">The sequence shown here is derived from an EMBL/GenBank/DDBJ whole genome shotgun (WGS) entry which is preliminary data.</text>
</comment>
<keyword evidence="7" id="KW-0793">Thylakoid</keyword>
<dbReference type="GO" id="GO:0009055">
    <property type="term" value="F:electron transfer activity"/>
    <property type="evidence" value="ECO:0007669"/>
    <property type="project" value="InterPro"/>
</dbReference>
<evidence type="ECO:0000256" key="7">
    <source>
        <dbReference type="ARBA" id="ARBA00023078"/>
    </source>
</evidence>
<dbReference type="AlphaFoldDB" id="A0AA36ID99"/>
<keyword evidence="2" id="KW-0813">Transport</keyword>
<keyword evidence="5" id="KW-0249">Electron transport</keyword>
<evidence type="ECO:0000256" key="9">
    <source>
        <dbReference type="SAM" id="MobiDB-lite"/>
    </source>
</evidence>
<evidence type="ECO:0000256" key="8">
    <source>
        <dbReference type="PROSITE-ProRule" id="PRU00433"/>
    </source>
</evidence>
<dbReference type="EMBL" id="CAUJNA010001258">
    <property type="protein sequence ID" value="CAJ1385603.1"/>
    <property type="molecule type" value="Genomic_DNA"/>
</dbReference>
<accession>A0AA36ID99</accession>
<proteinExistence type="inferred from homology"/>
<sequence length="606" mass="66602">MVLPGRSSPAVRRRCLLKRRLKRDGKPKLTQTQAAKEWPETMCRNIALEAVRVGNYYAEDQDEVLAYIAQAMLCPGTTPVHAELLADSEWLRKTGKKLRRENGLTRRYTVQEILKKKHEADGFDVFVDPDEAILMAKRAAKETSGESLAPELTDADAAEIQEGLDLVVTAAGCSTVGVDEVMELLGRAVVGGEVGAAVYLAEHLEALHEGAPPRELAEKMFQALKPLLRPSASCHKPKLAGPWQKAPPGRFGALNPRKGLGRLLERLAALRKPKDEEAEAKQAEVHEAMQRLCQALQPAMAASAGCRRRAQFAEVITGECQKSGLAVSNSLAQALLQHMENENLLQVKGREVTLAMRRDEGKALSLKSLATDLPLLEASADCLVLLGAVLPQAFCGPFEWRCTGRSSLASRSWAKAPEASVAQRETLAWTPWASAVACILLLSSVLPTAALAQEEMEQMDTRSFIERNPPVPPPDDDKAPDIAPEERQRRRTTPSKQIDNEEWYQYGKEVFVAKCAGCHPGGMNQVRISKGLNLEDLERWGFIKEPAKITEIIRYGKGSMPGYAKDCPEKSGYEQCGVVVPLDEATLIDVEDFMMNRANSGWRGRG</sequence>
<dbReference type="Gene3D" id="1.10.760.10">
    <property type="entry name" value="Cytochrome c-like domain"/>
    <property type="match status" value="1"/>
</dbReference>
<dbReference type="PROSITE" id="PS51007">
    <property type="entry name" value="CYTC"/>
    <property type="match status" value="1"/>
</dbReference>
<keyword evidence="4 8" id="KW-0479">Metal-binding</keyword>
<evidence type="ECO:0000256" key="3">
    <source>
        <dbReference type="ARBA" id="ARBA00022617"/>
    </source>
</evidence>
<dbReference type="InterPro" id="IPR009056">
    <property type="entry name" value="Cyt_c-like_dom"/>
</dbReference>
<dbReference type="Proteomes" id="UP001178507">
    <property type="component" value="Unassembled WGS sequence"/>
</dbReference>
<dbReference type="GO" id="GO:0020037">
    <property type="term" value="F:heme binding"/>
    <property type="evidence" value="ECO:0007669"/>
    <property type="project" value="InterPro"/>
</dbReference>
<evidence type="ECO:0000256" key="2">
    <source>
        <dbReference type="ARBA" id="ARBA00022448"/>
    </source>
</evidence>